<gene>
    <name evidence="1" type="ORF">HID58_006474</name>
</gene>
<evidence type="ECO:0000313" key="1">
    <source>
        <dbReference type="EMBL" id="KAH0939013.1"/>
    </source>
</evidence>
<organism evidence="1 2">
    <name type="scientific">Brassica napus</name>
    <name type="common">Rape</name>
    <dbReference type="NCBI Taxonomy" id="3708"/>
    <lineage>
        <taxon>Eukaryota</taxon>
        <taxon>Viridiplantae</taxon>
        <taxon>Streptophyta</taxon>
        <taxon>Embryophyta</taxon>
        <taxon>Tracheophyta</taxon>
        <taxon>Spermatophyta</taxon>
        <taxon>Magnoliopsida</taxon>
        <taxon>eudicotyledons</taxon>
        <taxon>Gunneridae</taxon>
        <taxon>Pentapetalae</taxon>
        <taxon>rosids</taxon>
        <taxon>malvids</taxon>
        <taxon>Brassicales</taxon>
        <taxon>Brassicaceae</taxon>
        <taxon>Brassiceae</taxon>
        <taxon>Brassica</taxon>
    </lineage>
</organism>
<accession>A0ABQ8EBI0</accession>
<dbReference type="Proteomes" id="UP000824890">
    <property type="component" value="Unassembled WGS sequence"/>
</dbReference>
<name>A0ABQ8EBI0_BRANA</name>
<dbReference type="EMBL" id="JAGKQM010000002">
    <property type="protein sequence ID" value="KAH0939013.1"/>
    <property type="molecule type" value="Genomic_DNA"/>
</dbReference>
<reference evidence="1 2" key="1">
    <citation type="submission" date="2021-05" db="EMBL/GenBank/DDBJ databases">
        <title>Genome Assembly of Synthetic Allotetraploid Brassica napus Reveals Homoeologous Exchanges between Subgenomes.</title>
        <authorList>
            <person name="Davis J.T."/>
        </authorList>
    </citation>
    <scope>NUCLEOTIDE SEQUENCE [LARGE SCALE GENOMIC DNA]</scope>
    <source>
        <strain evidence="2">cv. Da-Ae</strain>
        <tissue evidence="1">Seedling</tissue>
    </source>
</reference>
<feature type="non-terminal residue" evidence="1">
    <location>
        <position position="1"/>
    </location>
</feature>
<proteinExistence type="predicted"/>
<keyword evidence="2" id="KW-1185">Reference proteome</keyword>
<protein>
    <submittedName>
        <fullName evidence="1">Uncharacterized protein</fullName>
    </submittedName>
</protein>
<sequence length="150" mass="17104">KYFCKNTKEQFQKYTKPSTKNGGDDKAGGWPHRHHLPLSSSHCRSPSSPLSFLLIATLSFLLSSLPISHTPHRHDLSYLPHRPGHILMLTHRPCPLPLSSSPWRHHPSSLISLPHRRHASQFYSSPMPHIHHPLLCSSCSRVNKNILFSY</sequence>
<evidence type="ECO:0000313" key="2">
    <source>
        <dbReference type="Proteomes" id="UP000824890"/>
    </source>
</evidence>
<comment type="caution">
    <text evidence="1">The sequence shown here is derived from an EMBL/GenBank/DDBJ whole genome shotgun (WGS) entry which is preliminary data.</text>
</comment>